<dbReference type="AlphaFoldDB" id="A0A0L0F891"/>
<dbReference type="RefSeq" id="XP_014146836.1">
    <property type="nucleotide sequence ID" value="XM_014291361.1"/>
</dbReference>
<dbReference type="InterPro" id="IPR002652">
    <property type="entry name" value="Importin-a_IBB"/>
</dbReference>
<reference evidence="4 5" key="1">
    <citation type="submission" date="2011-02" db="EMBL/GenBank/DDBJ databases">
        <title>The Genome Sequence of Sphaeroforma arctica JP610.</title>
        <authorList>
            <consortium name="The Broad Institute Genome Sequencing Platform"/>
            <person name="Russ C."/>
            <person name="Cuomo C."/>
            <person name="Young S.K."/>
            <person name="Zeng Q."/>
            <person name="Gargeya S."/>
            <person name="Alvarado L."/>
            <person name="Berlin A."/>
            <person name="Chapman S.B."/>
            <person name="Chen Z."/>
            <person name="Freedman E."/>
            <person name="Gellesch M."/>
            <person name="Goldberg J."/>
            <person name="Griggs A."/>
            <person name="Gujja S."/>
            <person name="Heilman E."/>
            <person name="Heiman D."/>
            <person name="Howarth C."/>
            <person name="Mehta T."/>
            <person name="Neiman D."/>
            <person name="Pearson M."/>
            <person name="Roberts A."/>
            <person name="Saif S."/>
            <person name="Shea T."/>
            <person name="Shenoy N."/>
            <person name="Sisk P."/>
            <person name="Stolte C."/>
            <person name="Sykes S."/>
            <person name="White J."/>
            <person name="Yandava C."/>
            <person name="Burger G."/>
            <person name="Gray M.W."/>
            <person name="Holland P.W.H."/>
            <person name="King N."/>
            <person name="Lang F.B.F."/>
            <person name="Roger A.J."/>
            <person name="Ruiz-Trillo I."/>
            <person name="Haas B."/>
            <person name="Nusbaum C."/>
            <person name="Birren B."/>
        </authorList>
    </citation>
    <scope>NUCLEOTIDE SEQUENCE [LARGE SCALE GENOMIC DNA]</scope>
    <source>
        <strain evidence="4 5">JP610</strain>
    </source>
</reference>
<dbReference type="Gene3D" id="1.20.5.690">
    <property type="entry name" value="Importin-alpha, importin-beta-binding domain"/>
    <property type="match status" value="1"/>
</dbReference>
<dbReference type="GO" id="GO:0006606">
    <property type="term" value="P:protein import into nucleus"/>
    <property type="evidence" value="ECO:0007669"/>
    <property type="project" value="InterPro"/>
</dbReference>
<proteinExistence type="predicted"/>
<evidence type="ECO:0000259" key="3">
    <source>
        <dbReference type="PROSITE" id="PS51214"/>
    </source>
</evidence>
<dbReference type="PROSITE" id="PS51214">
    <property type="entry name" value="IBB"/>
    <property type="match status" value="1"/>
</dbReference>
<evidence type="ECO:0000313" key="4">
    <source>
        <dbReference type="EMBL" id="KNC72934.1"/>
    </source>
</evidence>
<feature type="compositionally biased region" description="Basic and acidic residues" evidence="2">
    <location>
        <begin position="1"/>
        <end position="23"/>
    </location>
</feature>
<protein>
    <recommendedName>
        <fullName evidence="3">IBB domain-containing protein</fullName>
    </recommendedName>
</protein>
<dbReference type="GeneID" id="25915008"/>
<dbReference type="Pfam" id="PF01749">
    <property type="entry name" value="IBB"/>
    <property type="match status" value="1"/>
</dbReference>
<feature type="region of interest" description="Disordered" evidence="2">
    <location>
        <begin position="1"/>
        <end position="34"/>
    </location>
</feature>
<keyword evidence="1" id="KW-0813">Transport</keyword>
<evidence type="ECO:0000256" key="1">
    <source>
        <dbReference type="PROSITE-ProRule" id="PRU00561"/>
    </source>
</evidence>
<keyword evidence="5" id="KW-1185">Reference proteome</keyword>
<evidence type="ECO:0000256" key="2">
    <source>
        <dbReference type="SAM" id="MobiDB-lite"/>
    </source>
</evidence>
<dbReference type="EMBL" id="KQ246308">
    <property type="protein sequence ID" value="KNC72934.1"/>
    <property type="molecule type" value="Genomic_DNA"/>
</dbReference>
<accession>A0A0L0F891</accession>
<feature type="non-terminal residue" evidence="4">
    <location>
        <position position="59"/>
    </location>
</feature>
<evidence type="ECO:0000313" key="5">
    <source>
        <dbReference type="Proteomes" id="UP000054560"/>
    </source>
</evidence>
<organism evidence="4 5">
    <name type="scientific">Sphaeroforma arctica JP610</name>
    <dbReference type="NCBI Taxonomy" id="667725"/>
    <lineage>
        <taxon>Eukaryota</taxon>
        <taxon>Ichthyosporea</taxon>
        <taxon>Ichthyophonida</taxon>
        <taxon>Sphaeroforma</taxon>
    </lineage>
</organism>
<name>A0A0L0F891_9EUKA</name>
<dbReference type="Proteomes" id="UP000054560">
    <property type="component" value="Unassembled WGS sequence"/>
</dbReference>
<dbReference type="GO" id="GO:0061608">
    <property type="term" value="F:nuclear import signal receptor activity"/>
    <property type="evidence" value="ECO:0007669"/>
    <property type="project" value="InterPro"/>
</dbReference>
<sequence length="59" mass="6680">MDDRQKGFKNQGKDADVARRQRANETNTLRKANRLEALLKRRNVGPGVMEEAPVDKSAQ</sequence>
<dbReference type="InterPro" id="IPR036975">
    <property type="entry name" value="Importin-a_IBB_sf"/>
</dbReference>
<gene>
    <name evidence="4" type="ORF">SARC_14504</name>
</gene>
<feature type="domain" description="IBB" evidence="3">
    <location>
        <begin position="1"/>
        <end position="51"/>
    </location>
</feature>